<keyword evidence="8" id="KW-1185">Reference proteome</keyword>
<dbReference type="Pfam" id="PF26343">
    <property type="entry name" value="VapC50_C"/>
    <property type="match status" value="1"/>
</dbReference>
<sequence>MAFPVFFDTCAVFGALLNDLFLRLADAGAFRPLWSAHVMEELERNLASRVNERAARSRVDAMRRAFPDALVSGYDDLIESMTCDVKDRHVLAAAVRSNAEVVVTFNLRDFPHSSTAPYELEVVHPDAFLLDQLDLFPSLVVSVLDDLASAYERPALTVDQVVNLLERQVPEFAVAVRDYL</sequence>
<dbReference type="InterPro" id="IPR058652">
    <property type="entry name" value="VapC50_C"/>
</dbReference>
<dbReference type="SUPFAM" id="SSF88723">
    <property type="entry name" value="PIN domain-like"/>
    <property type="match status" value="1"/>
</dbReference>
<proteinExistence type="predicted"/>
<keyword evidence="2" id="KW-0479">Metal-binding</keyword>
<keyword evidence="3" id="KW-0378">Hydrolase</keyword>
<evidence type="ECO:0000313" key="8">
    <source>
        <dbReference type="Proteomes" id="UP001501295"/>
    </source>
</evidence>
<keyword evidence="4" id="KW-0460">Magnesium</keyword>
<organism evidence="7 8">
    <name type="scientific">Frondihabitans cladoniiphilus</name>
    <dbReference type="NCBI Taxonomy" id="715785"/>
    <lineage>
        <taxon>Bacteria</taxon>
        <taxon>Bacillati</taxon>
        <taxon>Actinomycetota</taxon>
        <taxon>Actinomycetes</taxon>
        <taxon>Micrococcales</taxon>
        <taxon>Microbacteriaceae</taxon>
        <taxon>Frondihabitans</taxon>
    </lineage>
</organism>
<dbReference type="RefSeq" id="WP_345376167.1">
    <property type="nucleotide sequence ID" value="NZ_BAABLM010000005.1"/>
</dbReference>
<feature type="domain" description="PIN" evidence="5">
    <location>
        <begin position="5"/>
        <end position="107"/>
    </location>
</feature>
<evidence type="ECO:0000256" key="4">
    <source>
        <dbReference type="ARBA" id="ARBA00022842"/>
    </source>
</evidence>
<dbReference type="Pfam" id="PF13470">
    <property type="entry name" value="PIN_3"/>
    <property type="match status" value="1"/>
</dbReference>
<evidence type="ECO:0000256" key="2">
    <source>
        <dbReference type="ARBA" id="ARBA00022723"/>
    </source>
</evidence>
<evidence type="ECO:0000259" key="5">
    <source>
        <dbReference type="Pfam" id="PF13470"/>
    </source>
</evidence>
<dbReference type="InterPro" id="IPR002716">
    <property type="entry name" value="PIN_dom"/>
</dbReference>
<dbReference type="InterPro" id="IPR029060">
    <property type="entry name" value="PIN-like_dom_sf"/>
</dbReference>
<evidence type="ECO:0000256" key="3">
    <source>
        <dbReference type="ARBA" id="ARBA00022801"/>
    </source>
</evidence>
<feature type="domain" description="VapC50 C-terminal" evidence="6">
    <location>
        <begin position="125"/>
        <end position="177"/>
    </location>
</feature>
<evidence type="ECO:0000259" key="6">
    <source>
        <dbReference type="Pfam" id="PF26343"/>
    </source>
</evidence>
<evidence type="ECO:0000313" key="7">
    <source>
        <dbReference type="EMBL" id="GAA4678597.1"/>
    </source>
</evidence>
<name>A0ABP8W1A0_9MICO</name>
<evidence type="ECO:0000256" key="1">
    <source>
        <dbReference type="ARBA" id="ARBA00022722"/>
    </source>
</evidence>
<reference evidence="8" key="1">
    <citation type="journal article" date="2019" name="Int. J. Syst. Evol. Microbiol.">
        <title>The Global Catalogue of Microorganisms (GCM) 10K type strain sequencing project: providing services to taxonomists for standard genome sequencing and annotation.</title>
        <authorList>
            <consortium name="The Broad Institute Genomics Platform"/>
            <consortium name="The Broad Institute Genome Sequencing Center for Infectious Disease"/>
            <person name="Wu L."/>
            <person name="Ma J."/>
        </authorList>
    </citation>
    <scope>NUCLEOTIDE SEQUENCE [LARGE SCALE GENOMIC DNA]</scope>
    <source>
        <strain evidence="8">JCM 18956</strain>
    </source>
</reference>
<dbReference type="EMBL" id="BAABLM010000005">
    <property type="protein sequence ID" value="GAA4678597.1"/>
    <property type="molecule type" value="Genomic_DNA"/>
</dbReference>
<accession>A0ABP8W1A0</accession>
<comment type="caution">
    <text evidence="7">The sequence shown here is derived from an EMBL/GenBank/DDBJ whole genome shotgun (WGS) entry which is preliminary data.</text>
</comment>
<dbReference type="Proteomes" id="UP001501295">
    <property type="component" value="Unassembled WGS sequence"/>
</dbReference>
<keyword evidence="1" id="KW-0540">Nuclease</keyword>
<protein>
    <submittedName>
        <fullName evidence="7">PIN domain-containing protein</fullName>
    </submittedName>
</protein>
<gene>
    <name evidence="7" type="ORF">GCM10025780_24380</name>
</gene>